<name>A0A7J6PBN4_PEROL</name>
<evidence type="ECO:0000313" key="1">
    <source>
        <dbReference type="EMBL" id="KAF4693559.1"/>
    </source>
</evidence>
<organism evidence="1 2">
    <name type="scientific">Perkinsus olseni</name>
    <name type="common">Perkinsus atlanticus</name>
    <dbReference type="NCBI Taxonomy" id="32597"/>
    <lineage>
        <taxon>Eukaryota</taxon>
        <taxon>Sar</taxon>
        <taxon>Alveolata</taxon>
        <taxon>Perkinsozoa</taxon>
        <taxon>Perkinsea</taxon>
        <taxon>Perkinsida</taxon>
        <taxon>Perkinsidae</taxon>
        <taxon>Perkinsus</taxon>
    </lineage>
</organism>
<comment type="caution">
    <text evidence="1">The sequence shown here is derived from an EMBL/GenBank/DDBJ whole genome shotgun (WGS) entry which is preliminary data.</text>
</comment>
<reference evidence="1 2" key="1">
    <citation type="submission" date="2020-04" db="EMBL/GenBank/DDBJ databases">
        <title>Perkinsus olseni comparative genomics.</title>
        <authorList>
            <person name="Bogema D.R."/>
        </authorList>
    </citation>
    <scope>NUCLEOTIDE SEQUENCE [LARGE SCALE GENOMIC DNA]</scope>
    <source>
        <strain evidence="1 2">ATCC PRA-207</strain>
    </source>
</reference>
<dbReference type="EMBL" id="JABANO010039356">
    <property type="protein sequence ID" value="KAF4693559.1"/>
    <property type="molecule type" value="Genomic_DNA"/>
</dbReference>
<proteinExistence type="predicted"/>
<sequence>MTTLAAEIKVRLREDRKEMQAMLREVNDMSSTNYAEASTSANMVRQFIESSARLLQQELSQSLERVLQSMQDAFNDNIRSLGPGSDRSGGTLEVKEELAMALAECLEVQRLERSRFAETIEYLSSEVDTRIKKEVELVEASRTCAERAVLQQHLDRIRDVDAVDAHKAQLLQLVKDIGGSLEEANASNRKIDTAVNTIAKRLEETYKEQISVLRQEIESNHKLEMETTANELQDIFSSEVCLLQEQLTDVMSERDEIQAKLLDARGESQERIKNFVAELTESVEVKLSEAVEDLECRFTRFCESQVDKSAEANEAWDDERRELLEQIRHLRLSVAAPMPAINRECGIPKQNTRSTPQDMAKLKKAMQGTHELWSSEACAPSRDDLLRIVGAIEDALLEGKDVADVYNNEAKRLIDRLPILKLIAQREYLLCKRGLGADGATEDEAKEVDEEILKVVDVYEEKYDEAFVVGDQIYRDILSN</sequence>
<dbReference type="OMA" id="LECRFTR"/>
<keyword evidence="2" id="KW-1185">Reference proteome</keyword>
<dbReference type="Proteomes" id="UP000553632">
    <property type="component" value="Unassembled WGS sequence"/>
</dbReference>
<dbReference type="AlphaFoldDB" id="A0A7J6PBN4"/>
<evidence type="ECO:0000313" key="2">
    <source>
        <dbReference type="Proteomes" id="UP000553632"/>
    </source>
</evidence>
<gene>
    <name evidence="1" type="ORF">FOZ63_026612</name>
</gene>
<protein>
    <submittedName>
        <fullName evidence="1">Uncharacterized protein</fullName>
    </submittedName>
</protein>
<accession>A0A7J6PBN4</accession>